<evidence type="ECO:0000256" key="12">
    <source>
        <dbReference type="ARBA" id="ARBA00023170"/>
    </source>
</evidence>
<evidence type="ECO:0000313" key="20">
    <source>
        <dbReference type="Proteomes" id="UP000249547"/>
    </source>
</evidence>
<evidence type="ECO:0000256" key="2">
    <source>
        <dbReference type="ARBA" id="ARBA00009810"/>
    </source>
</evidence>
<accession>A0A327R4K9</accession>
<dbReference type="PANTHER" id="PTHR32552">
    <property type="entry name" value="FERRICHROME IRON RECEPTOR-RELATED"/>
    <property type="match status" value="1"/>
</dbReference>
<keyword evidence="12 19" id="KW-0675">Receptor</keyword>
<evidence type="ECO:0000256" key="6">
    <source>
        <dbReference type="ARBA" id="ARBA00022692"/>
    </source>
</evidence>
<evidence type="ECO:0000256" key="10">
    <source>
        <dbReference type="ARBA" id="ARBA00023077"/>
    </source>
</evidence>
<keyword evidence="7 16" id="KW-0732">Signal</keyword>
<organism evidence="19 20">
    <name type="scientific">Chitinophaga skermanii</name>
    <dbReference type="NCBI Taxonomy" id="331697"/>
    <lineage>
        <taxon>Bacteria</taxon>
        <taxon>Pseudomonadati</taxon>
        <taxon>Bacteroidota</taxon>
        <taxon>Chitinophagia</taxon>
        <taxon>Chitinophagales</taxon>
        <taxon>Chitinophagaceae</taxon>
        <taxon>Chitinophaga</taxon>
    </lineage>
</organism>
<evidence type="ECO:0000256" key="15">
    <source>
        <dbReference type="RuleBase" id="RU003357"/>
    </source>
</evidence>
<proteinExistence type="inferred from homology"/>
<evidence type="ECO:0000256" key="3">
    <source>
        <dbReference type="ARBA" id="ARBA00022448"/>
    </source>
</evidence>
<evidence type="ECO:0000256" key="4">
    <source>
        <dbReference type="ARBA" id="ARBA00022452"/>
    </source>
</evidence>
<dbReference type="InterPro" id="IPR010105">
    <property type="entry name" value="TonB_sidphr_rcpt"/>
</dbReference>
<keyword evidence="20" id="KW-1185">Reference proteome</keyword>
<evidence type="ECO:0000256" key="5">
    <source>
        <dbReference type="ARBA" id="ARBA00022496"/>
    </source>
</evidence>
<keyword evidence="10 15" id="KW-0798">TonB box</keyword>
<keyword evidence="9" id="KW-0406">Ion transport</keyword>
<dbReference type="Proteomes" id="UP000249547">
    <property type="component" value="Unassembled WGS sequence"/>
</dbReference>
<dbReference type="EMBL" id="QLLL01000002">
    <property type="protein sequence ID" value="RAJ08817.1"/>
    <property type="molecule type" value="Genomic_DNA"/>
</dbReference>
<evidence type="ECO:0000256" key="1">
    <source>
        <dbReference type="ARBA" id="ARBA00004571"/>
    </source>
</evidence>
<evidence type="ECO:0000256" key="14">
    <source>
        <dbReference type="PROSITE-ProRule" id="PRU01360"/>
    </source>
</evidence>
<dbReference type="GO" id="GO:0030246">
    <property type="term" value="F:carbohydrate binding"/>
    <property type="evidence" value="ECO:0007669"/>
    <property type="project" value="InterPro"/>
</dbReference>
<dbReference type="CDD" id="cd01347">
    <property type="entry name" value="ligand_gated_channel"/>
    <property type="match status" value="1"/>
</dbReference>
<reference evidence="19 20" key="1">
    <citation type="submission" date="2018-06" db="EMBL/GenBank/DDBJ databases">
        <title>Genomic Encyclopedia of Archaeal and Bacterial Type Strains, Phase II (KMG-II): from individual species to whole genera.</title>
        <authorList>
            <person name="Goeker M."/>
        </authorList>
    </citation>
    <scope>NUCLEOTIDE SEQUENCE [LARGE SCALE GENOMIC DNA]</scope>
    <source>
        <strain evidence="19 20">DSM 23857</strain>
    </source>
</reference>
<evidence type="ECO:0000256" key="13">
    <source>
        <dbReference type="ARBA" id="ARBA00023237"/>
    </source>
</evidence>
<evidence type="ECO:0000259" key="18">
    <source>
        <dbReference type="Pfam" id="PF07715"/>
    </source>
</evidence>
<comment type="similarity">
    <text evidence="2 14 15">Belongs to the TonB-dependent receptor family.</text>
</comment>
<keyword evidence="5" id="KW-0410">Iron transport</keyword>
<dbReference type="GO" id="GO:0038023">
    <property type="term" value="F:signaling receptor activity"/>
    <property type="evidence" value="ECO:0007669"/>
    <property type="project" value="InterPro"/>
</dbReference>
<dbReference type="GO" id="GO:0009279">
    <property type="term" value="C:cell outer membrane"/>
    <property type="evidence" value="ECO:0007669"/>
    <property type="project" value="UniProtKB-SubCell"/>
</dbReference>
<evidence type="ECO:0000313" key="19">
    <source>
        <dbReference type="EMBL" id="RAJ08817.1"/>
    </source>
</evidence>
<dbReference type="InterPro" id="IPR012910">
    <property type="entry name" value="Plug_dom"/>
</dbReference>
<evidence type="ECO:0000256" key="7">
    <source>
        <dbReference type="ARBA" id="ARBA00022729"/>
    </source>
</evidence>
<dbReference type="InterPro" id="IPR037066">
    <property type="entry name" value="Plug_dom_sf"/>
</dbReference>
<dbReference type="GO" id="GO:0015891">
    <property type="term" value="P:siderophore transport"/>
    <property type="evidence" value="ECO:0007669"/>
    <property type="project" value="InterPro"/>
</dbReference>
<dbReference type="NCBIfam" id="TIGR01783">
    <property type="entry name" value="TonB-siderophor"/>
    <property type="match status" value="1"/>
</dbReference>
<feature type="domain" description="TonB-dependent receptor plug" evidence="18">
    <location>
        <begin position="141"/>
        <end position="235"/>
    </location>
</feature>
<protein>
    <submittedName>
        <fullName evidence="19">Iron complex outermembrane receptor protein</fullName>
    </submittedName>
</protein>
<comment type="subcellular location">
    <subcellularLocation>
        <location evidence="1 14">Cell outer membrane</location>
        <topology evidence="1 14">Multi-pass membrane protein</topology>
    </subcellularLocation>
</comment>
<evidence type="ECO:0000259" key="17">
    <source>
        <dbReference type="Pfam" id="PF00593"/>
    </source>
</evidence>
<dbReference type="InterPro" id="IPR036942">
    <property type="entry name" value="Beta-barrel_TonB_sf"/>
</dbReference>
<sequence>MKGLIRYIGCILAVLVSFNIASATEIENGGIVKGIIKTSDNKPAPGVPVQLQGTKKYAISDDQGEFIIRNVNPGTYTIEVALTGYQTTTQSVIVEKDKTSNVSLQLTLSERNLSEVEVVAARNKFAKTASDYVAKLPLKNIENPQVYTSISAELMKEQVVSNYDDALKNTAGLAQLWTSTGRGTDGAGYFSLRGFAVQPTLVNGLPGLTNGNIDVANIDRIEVVKGPSGTLFGSSVISYGGLINTVTKQPYDGFGGEVSYTGGSFGLNRVTADFNTPLDKNNKVLFRVNAAYHNQNSWQDAGFRKSTYLAPSLTYKATDRLTLSLNAEFFKNEQTNPAMLFFDRRHKLRTTNIDELGYNPKLSYTSNDLSIKTPTTRIQAQALYKINDQWTSQTVVSRSTANTLGYYSYLTESATRILSYAPGMTSFDRYITHQDATTNTTDIQQNFIGDFNIGKFRNRVVVGLDYFARNGISGNTGYVANGYVTPVSDSTNNSRQHADMLLANSPITNSNLLQETYSAYISDVFNILPNLSAMASVRVDHFKNGGETASKEDKYSQTAVSPKFGLVYQPVQGVLSIFANYMNGFSNVAPIVLPNGSVQTFKPEQANQMEAGVKVNALNGKLTGSLSYYDIKVKNTVLAGATINDYTQGAKRYSKGIEGEIVANPIEGLNIVAGYAYNDSKLTKGGADYENRRPEEAGPANLANLWASYRISHGALKGFGVGFGGNYASENKILNRLTTGVFTLPSYTVFNGSIFYNTKKFGITAKLNNIGNKYYYTGWSTIEAQMPRSFSAMVSYKF</sequence>
<comment type="caution">
    <text evidence="19">The sequence shown here is derived from an EMBL/GenBank/DDBJ whole genome shotgun (WGS) entry which is preliminary data.</text>
</comment>
<dbReference type="Gene3D" id="2.60.40.1120">
    <property type="entry name" value="Carboxypeptidase-like, regulatory domain"/>
    <property type="match status" value="1"/>
</dbReference>
<feature type="domain" description="TonB-dependent receptor-like beta-barrel" evidence="17">
    <location>
        <begin position="317"/>
        <end position="770"/>
    </location>
</feature>
<dbReference type="GO" id="GO:0015344">
    <property type="term" value="F:siderophore uptake transmembrane transporter activity"/>
    <property type="evidence" value="ECO:0007669"/>
    <property type="project" value="TreeGrafter"/>
</dbReference>
<keyword evidence="3 14" id="KW-0813">Transport</keyword>
<dbReference type="SUPFAM" id="SSF49452">
    <property type="entry name" value="Starch-binding domain-like"/>
    <property type="match status" value="1"/>
</dbReference>
<feature type="chain" id="PRO_5016265258" evidence="16">
    <location>
        <begin position="24"/>
        <end position="798"/>
    </location>
</feature>
<dbReference type="Gene3D" id="2.170.130.10">
    <property type="entry name" value="TonB-dependent receptor, plug domain"/>
    <property type="match status" value="1"/>
</dbReference>
<keyword evidence="6 14" id="KW-0812">Transmembrane</keyword>
<dbReference type="PANTHER" id="PTHR32552:SF68">
    <property type="entry name" value="FERRICHROME OUTER MEMBRANE TRANSPORTER_PHAGE RECEPTOR"/>
    <property type="match status" value="1"/>
</dbReference>
<keyword evidence="13 14" id="KW-0998">Cell outer membrane</keyword>
<keyword evidence="11 14" id="KW-0472">Membrane</keyword>
<evidence type="ECO:0000256" key="16">
    <source>
        <dbReference type="SAM" id="SignalP"/>
    </source>
</evidence>
<feature type="signal peptide" evidence="16">
    <location>
        <begin position="1"/>
        <end position="23"/>
    </location>
</feature>
<evidence type="ECO:0000256" key="11">
    <source>
        <dbReference type="ARBA" id="ARBA00023136"/>
    </source>
</evidence>
<dbReference type="AlphaFoldDB" id="A0A327R4K9"/>
<evidence type="ECO:0000256" key="9">
    <source>
        <dbReference type="ARBA" id="ARBA00023065"/>
    </source>
</evidence>
<dbReference type="Gene3D" id="2.40.170.20">
    <property type="entry name" value="TonB-dependent receptor, beta-barrel domain"/>
    <property type="match status" value="1"/>
</dbReference>
<keyword evidence="4 14" id="KW-1134">Transmembrane beta strand</keyword>
<dbReference type="Pfam" id="PF13715">
    <property type="entry name" value="CarbopepD_reg_2"/>
    <property type="match status" value="1"/>
</dbReference>
<name>A0A327R4K9_9BACT</name>
<gene>
    <name evidence="19" type="ORF">LX64_01471</name>
</gene>
<evidence type="ECO:0000256" key="8">
    <source>
        <dbReference type="ARBA" id="ARBA00023004"/>
    </source>
</evidence>
<keyword evidence="8" id="KW-0408">Iron</keyword>
<dbReference type="InterPro" id="IPR039426">
    <property type="entry name" value="TonB-dep_rcpt-like"/>
</dbReference>
<dbReference type="InterPro" id="IPR000531">
    <property type="entry name" value="Beta-barrel_TonB"/>
</dbReference>
<dbReference type="InterPro" id="IPR013784">
    <property type="entry name" value="Carb-bd-like_fold"/>
</dbReference>
<dbReference type="Pfam" id="PF07715">
    <property type="entry name" value="Plug"/>
    <property type="match status" value="1"/>
</dbReference>
<dbReference type="SUPFAM" id="SSF56935">
    <property type="entry name" value="Porins"/>
    <property type="match status" value="1"/>
</dbReference>
<dbReference type="PROSITE" id="PS52016">
    <property type="entry name" value="TONB_DEPENDENT_REC_3"/>
    <property type="match status" value="1"/>
</dbReference>
<dbReference type="Pfam" id="PF00593">
    <property type="entry name" value="TonB_dep_Rec_b-barrel"/>
    <property type="match status" value="1"/>
</dbReference>
<dbReference type="OrthoDB" id="9758472at2"/>